<reference evidence="1 2" key="1">
    <citation type="journal article" date="2016" name="Eur. J. Clin. Microbiol. Infect. Dis.">
        <title>Whole genome sequencing as a tool for phylogenetic analysis of clinical strains of Mitis group streptococci.</title>
        <authorList>
            <person name="Rasmussen L.H."/>
            <person name="Dargis R."/>
            <person name="Hojholt K."/>
            <person name="Christensen J.J."/>
            <person name="Skovgaard O."/>
            <person name="Justesen U.S."/>
            <person name="Rosenvinge F.S."/>
            <person name="Moser C."/>
            <person name="Lukjancenko O."/>
            <person name="Rasmussen S."/>
            <person name="Nielsen X.C."/>
        </authorList>
    </citation>
    <scope>NUCLEOTIDE SEQUENCE [LARGE SCALE GENOMIC DNA]</scope>
    <source>
        <strain evidence="1 2">OD_317805_11</strain>
    </source>
</reference>
<accession>A0A1X1KJF8</accession>
<name>A0A1X1KJF8_STRMT</name>
<dbReference type="Gene3D" id="3.90.550.20">
    <property type="match status" value="1"/>
</dbReference>
<evidence type="ECO:0008006" key="3">
    <source>
        <dbReference type="Google" id="ProtNLM"/>
    </source>
</evidence>
<dbReference type="GO" id="GO:0016757">
    <property type="term" value="F:glycosyltransferase activity"/>
    <property type="evidence" value="ECO:0007669"/>
    <property type="project" value="InterPro"/>
</dbReference>
<dbReference type="AlphaFoldDB" id="A0A1X1KJF8"/>
<proteinExistence type="predicted"/>
<protein>
    <recommendedName>
        <fullName evidence="3">Capsular polysaccharide synthesis protein</fullName>
    </recommendedName>
</protein>
<dbReference type="EMBL" id="NCVK01000058">
    <property type="protein sequence ID" value="ORO99550.1"/>
    <property type="molecule type" value="Genomic_DNA"/>
</dbReference>
<dbReference type="Proteomes" id="UP000193517">
    <property type="component" value="Unassembled WGS sequence"/>
</dbReference>
<dbReference type="Pfam" id="PF05704">
    <property type="entry name" value="Caps_synth"/>
    <property type="match status" value="1"/>
</dbReference>
<organism evidence="1 2">
    <name type="scientific">Streptococcus mitis</name>
    <dbReference type="NCBI Taxonomy" id="28037"/>
    <lineage>
        <taxon>Bacteria</taxon>
        <taxon>Bacillati</taxon>
        <taxon>Bacillota</taxon>
        <taxon>Bacilli</taxon>
        <taxon>Lactobacillales</taxon>
        <taxon>Streptococcaceae</taxon>
        <taxon>Streptococcus</taxon>
        <taxon>Streptococcus mitis group</taxon>
    </lineage>
</organism>
<gene>
    <name evidence="1" type="ORF">B7695_08420</name>
</gene>
<dbReference type="RefSeq" id="WP_084891074.1">
    <property type="nucleotide sequence ID" value="NZ_NCVK01000058.1"/>
</dbReference>
<dbReference type="InterPro" id="IPR008441">
    <property type="entry name" value="AfumC-like_glycosyl_Trfase"/>
</dbReference>
<dbReference type="SUPFAM" id="SSF53448">
    <property type="entry name" value="Nucleotide-diphospho-sugar transferases"/>
    <property type="match status" value="1"/>
</dbReference>
<evidence type="ECO:0000313" key="2">
    <source>
        <dbReference type="Proteomes" id="UP000193517"/>
    </source>
</evidence>
<dbReference type="InterPro" id="IPR029044">
    <property type="entry name" value="Nucleotide-diphossugar_trans"/>
</dbReference>
<dbReference type="OrthoDB" id="9802881at2"/>
<comment type="caution">
    <text evidence="1">The sequence shown here is derived from an EMBL/GenBank/DDBJ whole genome shotgun (WGS) entry which is preliminary data.</text>
</comment>
<evidence type="ECO:0000313" key="1">
    <source>
        <dbReference type="EMBL" id="ORO99550.1"/>
    </source>
</evidence>
<sequence>MSKIRKAQAYYLDIKNKKKYFPSNVLNWQLLGKFLGQVPNVIGENQARFFCEKRHQKTKEFLKLHFDEFVENYNFTQDNLENKKIIWTLWWQGYDNAPEIVKYCLDNMKKLAHENGFEFYCLDESTFERYVKIPEYLKLKIKKGYISIANISDMIRVCLLSQYGGTWIDSTVFIHSSFKWDNFSKSYFTIKTGEMTDYSPNVSKNRWKTFLLSGNSSLYEFTRDFFFEYFKKFDYVIDYLLIDYIFDIAFDTNTEIKKQMLELESTNLNLFWLENHFSEKFDRNIWKHISENTKIFKTTYKLDTKIKCDSENYYSALIKSKLK</sequence>